<evidence type="ECO:0000256" key="2">
    <source>
        <dbReference type="ARBA" id="ARBA00009695"/>
    </source>
</evidence>
<protein>
    <recommendedName>
        <fullName evidence="3">Regulatory protein RecX</fullName>
    </recommendedName>
</protein>
<evidence type="ECO:0000313" key="7">
    <source>
        <dbReference type="EMBL" id="OYQ26783.1"/>
    </source>
</evidence>
<dbReference type="Proteomes" id="UP000216991">
    <property type="component" value="Unassembled WGS sequence"/>
</dbReference>
<proteinExistence type="inferred from homology"/>
<keyword evidence="8" id="KW-1185">Reference proteome</keyword>
<dbReference type="GO" id="GO:0005737">
    <property type="term" value="C:cytoplasm"/>
    <property type="evidence" value="ECO:0007669"/>
    <property type="project" value="UniProtKB-SubCell"/>
</dbReference>
<evidence type="ECO:0000256" key="5">
    <source>
        <dbReference type="SAM" id="MobiDB-lite"/>
    </source>
</evidence>
<evidence type="ECO:0000259" key="6">
    <source>
        <dbReference type="Pfam" id="PF02631"/>
    </source>
</evidence>
<gene>
    <name evidence="7" type="ORF">CHU93_11755</name>
</gene>
<feature type="region of interest" description="Disordered" evidence="5">
    <location>
        <begin position="1"/>
        <end position="20"/>
    </location>
</feature>
<dbReference type="AlphaFoldDB" id="A0A255YC89"/>
<reference evidence="7 8" key="1">
    <citation type="submission" date="2017-07" db="EMBL/GenBank/DDBJ databases">
        <title>Sandarakinorhabdus cyanobacteriorum sp. nov., a novel bacterium isolated from cyanobacterial aggregates in a eutrophic lake.</title>
        <authorList>
            <person name="Cai H."/>
        </authorList>
    </citation>
    <scope>NUCLEOTIDE SEQUENCE [LARGE SCALE GENOMIC DNA]</scope>
    <source>
        <strain evidence="7 8">TH057</strain>
    </source>
</reference>
<feature type="domain" description="RecX second three-helical" evidence="6">
    <location>
        <begin position="77"/>
        <end position="110"/>
    </location>
</feature>
<comment type="subcellular location">
    <subcellularLocation>
        <location evidence="1">Cytoplasm</location>
    </subcellularLocation>
</comment>
<evidence type="ECO:0000313" key="8">
    <source>
        <dbReference type="Proteomes" id="UP000216991"/>
    </source>
</evidence>
<sequence>MTDERRPQPKAPRRAPPPLNEAQLRELALHYAARFATTRARLQRYLARKLKERGWSGEAPPDVPALINRLAALRYVDDAAYAGMKSRAMAARGLGPRRVAAQLAADGVDVDDRGDGPDEAEALAVAIAFARRKRLGPFGPADADRATQQKQLAAMLRAGHGMAVARRVLAAGSTDDLEADQFSS</sequence>
<dbReference type="Pfam" id="PF02631">
    <property type="entry name" value="RecX_HTH2"/>
    <property type="match status" value="1"/>
</dbReference>
<comment type="similarity">
    <text evidence="2">Belongs to the RecX family.</text>
</comment>
<evidence type="ECO:0000256" key="3">
    <source>
        <dbReference type="ARBA" id="ARBA00018111"/>
    </source>
</evidence>
<name>A0A255YC89_9SPHN</name>
<dbReference type="EMBL" id="NOXT01000116">
    <property type="protein sequence ID" value="OYQ26783.1"/>
    <property type="molecule type" value="Genomic_DNA"/>
</dbReference>
<evidence type="ECO:0000256" key="4">
    <source>
        <dbReference type="ARBA" id="ARBA00022490"/>
    </source>
</evidence>
<keyword evidence="4" id="KW-0963">Cytoplasm</keyword>
<accession>A0A255YC89</accession>
<comment type="caution">
    <text evidence="7">The sequence shown here is derived from an EMBL/GenBank/DDBJ whole genome shotgun (WGS) entry which is preliminary data.</text>
</comment>
<evidence type="ECO:0000256" key="1">
    <source>
        <dbReference type="ARBA" id="ARBA00004496"/>
    </source>
</evidence>
<organism evidence="7 8">
    <name type="scientific">Sandarakinorhabdus cyanobacteriorum</name>
    <dbReference type="NCBI Taxonomy" id="1981098"/>
    <lineage>
        <taxon>Bacteria</taxon>
        <taxon>Pseudomonadati</taxon>
        <taxon>Pseudomonadota</taxon>
        <taxon>Alphaproteobacteria</taxon>
        <taxon>Sphingomonadales</taxon>
        <taxon>Sphingosinicellaceae</taxon>
        <taxon>Sandarakinorhabdus</taxon>
    </lineage>
</organism>
<dbReference type="InterPro" id="IPR053924">
    <property type="entry name" value="RecX_HTH_2nd"/>
</dbReference>
<dbReference type="OrthoDB" id="7432442at2"/>
<dbReference type="RefSeq" id="WP_094474276.1">
    <property type="nucleotide sequence ID" value="NZ_NOXT01000116.1"/>
</dbReference>